<feature type="disulfide bond" evidence="14">
    <location>
        <begin position="1055"/>
        <end position="1067"/>
    </location>
</feature>
<feature type="disulfide bond" evidence="14">
    <location>
        <begin position="3384"/>
        <end position="3396"/>
    </location>
</feature>
<keyword evidence="2" id="KW-1003">Cell membrane</keyword>
<reference evidence="20" key="1">
    <citation type="journal article" date="2017" name="bioRxiv">
        <title>Comparative analysis of the genomes of Stylophora pistillata and Acropora digitifera provides evidence for extensive differences between species of corals.</title>
        <authorList>
            <person name="Voolstra C.R."/>
            <person name="Li Y."/>
            <person name="Liew Y.J."/>
            <person name="Baumgarten S."/>
            <person name="Zoccola D."/>
            <person name="Flot J.-F."/>
            <person name="Tambutte S."/>
            <person name="Allemand D."/>
            <person name="Aranda M."/>
        </authorList>
    </citation>
    <scope>NUCLEOTIDE SEQUENCE [LARGE SCALE GENOMIC DNA]</scope>
</reference>
<dbReference type="FunFam" id="4.10.400.10:FF:000065">
    <property type="entry name" value="Transmembrane protease serine 7"/>
    <property type="match status" value="1"/>
</dbReference>
<feature type="repeat" description="LDL-receptor class B" evidence="15">
    <location>
        <begin position="526"/>
        <end position="569"/>
    </location>
</feature>
<feature type="repeat" description="LDL-receptor class B" evidence="15">
    <location>
        <begin position="1452"/>
        <end position="1494"/>
    </location>
</feature>
<feature type="disulfide bond" evidence="14">
    <location>
        <begin position="2741"/>
        <end position="2759"/>
    </location>
</feature>
<dbReference type="FunFam" id="4.10.400.10:FF:000034">
    <property type="entry name" value="Low-density lipoprotein receptor-related protein 2"/>
    <property type="match status" value="6"/>
</dbReference>
<feature type="repeat" description="LDL-receptor class B" evidence="15">
    <location>
        <begin position="2023"/>
        <end position="2065"/>
    </location>
</feature>
<evidence type="ECO:0000256" key="13">
    <source>
        <dbReference type="PROSITE-ProRule" id="PRU00076"/>
    </source>
</evidence>
<keyword evidence="7" id="KW-0677">Repeat</keyword>
<feature type="disulfide bond" evidence="14">
    <location>
        <begin position="3254"/>
        <end position="3269"/>
    </location>
</feature>
<keyword evidence="5 16" id="KW-0812">Transmembrane</keyword>
<feature type="disulfide bond" evidence="14">
    <location>
        <begin position="85"/>
        <end position="100"/>
    </location>
</feature>
<dbReference type="OrthoDB" id="5958943at2759"/>
<dbReference type="InterPro" id="IPR011042">
    <property type="entry name" value="6-blade_b-propeller_TolB-like"/>
</dbReference>
<feature type="disulfide bond" evidence="14">
    <location>
        <begin position="28"/>
        <end position="40"/>
    </location>
</feature>
<dbReference type="SUPFAM" id="SSF57196">
    <property type="entry name" value="EGF/Laminin"/>
    <property type="match status" value="4"/>
</dbReference>
<feature type="disulfide bond" evidence="14">
    <location>
        <begin position="3364"/>
        <end position="3379"/>
    </location>
</feature>
<feature type="disulfide bond" evidence="14">
    <location>
        <begin position="971"/>
        <end position="983"/>
    </location>
</feature>
<feature type="disulfide bond" evidence="14">
    <location>
        <begin position="3325"/>
        <end position="3340"/>
    </location>
</feature>
<dbReference type="InterPro" id="IPR049883">
    <property type="entry name" value="NOTCH1_EGF-like"/>
</dbReference>
<keyword evidence="8 16" id="KW-1133">Transmembrane helix</keyword>
<feature type="disulfide bond" evidence="14">
    <location>
        <begin position="978"/>
        <end position="996"/>
    </location>
</feature>
<name>A0A2B4SF45_STYPI</name>
<dbReference type="FunFam" id="2.120.10.30:FF:000132">
    <property type="entry name" value="Uncharacterized protein"/>
    <property type="match status" value="1"/>
</dbReference>
<keyword evidence="4" id="KW-0254">Endocytosis</keyword>
<dbReference type="FunFam" id="4.10.400.10:FF:000005">
    <property type="entry name" value="low-density lipoprotein receptor-related protein 1B"/>
    <property type="match status" value="1"/>
</dbReference>
<dbReference type="Pfam" id="PF00057">
    <property type="entry name" value="Ldl_recept_a"/>
    <property type="match status" value="29"/>
</dbReference>
<feature type="disulfide bond" evidence="14">
    <location>
        <begin position="1234"/>
        <end position="1249"/>
    </location>
</feature>
<feature type="disulfide bond" evidence="14">
    <location>
        <begin position="3313"/>
        <end position="3331"/>
    </location>
</feature>
<protein>
    <submittedName>
        <fullName evidence="19">Prolow-density lipoprotein receptor-related protein 1</fullName>
    </submittedName>
</protein>
<feature type="disulfide bond" evidence="14">
    <location>
        <begin position="2617"/>
        <end position="2632"/>
    </location>
</feature>
<evidence type="ECO:0000256" key="5">
    <source>
        <dbReference type="ARBA" id="ARBA00022692"/>
    </source>
</evidence>
<dbReference type="SUPFAM" id="SSF57424">
    <property type="entry name" value="LDL receptor-like module"/>
    <property type="match status" value="27"/>
</dbReference>
<feature type="disulfide bond" evidence="14">
    <location>
        <begin position="1215"/>
        <end position="1227"/>
    </location>
</feature>
<dbReference type="GO" id="GO:0016324">
    <property type="term" value="C:apical plasma membrane"/>
    <property type="evidence" value="ECO:0007669"/>
    <property type="project" value="TreeGrafter"/>
</dbReference>
<feature type="domain" description="EGF-like" evidence="18">
    <location>
        <begin position="305"/>
        <end position="343"/>
    </location>
</feature>
<evidence type="ECO:0000256" key="11">
    <source>
        <dbReference type="ARBA" id="ARBA00023170"/>
    </source>
</evidence>
<feature type="disulfide bond" evidence="14">
    <location>
        <begin position="3428"/>
        <end position="3440"/>
    </location>
</feature>
<dbReference type="PROSITE" id="PS50026">
    <property type="entry name" value="EGF_3"/>
    <property type="match status" value="4"/>
</dbReference>
<dbReference type="PRINTS" id="PR00261">
    <property type="entry name" value="LDLRECEPTOR"/>
</dbReference>
<feature type="repeat" description="LDL-receptor class B" evidence="15">
    <location>
        <begin position="790"/>
        <end position="834"/>
    </location>
</feature>
<dbReference type="InterPro" id="IPR018097">
    <property type="entry name" value="EGF_Ca-bd_CS"/>
</dbReference>
<gene>
    <name evidence="19" type="primary">Lrp1</name>
    <name evidence="19" type="ORF">AWC38_SpisGene7866</name>
</gene>
<dbReference type="InterPro" id="IPR051221">
    <property type="entry name" value="LDLR-related"/>
</dbReference>
<evidence type="ECO:0000256" key="10">
    <source>
        <dbReference type="ARBA" id="ARBA00023157"/>
    </source>
</evidence>
<dbReference type="PROSITE" id="PS50068">
    <property type="entry name" value="LDLRA_2"/>
    <property type="match status" value="30"/>
</dbReference>
<dbReference type="Pfam" id="PF14670">
    <property type="entry name" value="FXa_inhibition"/>
    <property type="match status" value="2"/>
</dbReference>
<dbReference type="GO" id="GO:0043235">
    <property type="term" value="C:receptor complex"/>
    <property type="evidence" value="ECO:0007669"/>
    <property type="project" value="TreeGrafter"/>
</dbReference>
<dbReference type="PANTHER" id="PTHR22722">
    <property type="entry name" value="LOW-DENSITY LIPOPROTEIN RECEPTOR-RELATED PROTEIN 2-RELATED"/>
    <property type="match status" value="1"/>
</dbReference>
<evidence type="ECO:0000256" key="4">
    <source>
        <dbReference type="ARBA" id="ARBA00022583"/>
    </source>
</evidence>
<dbReference type="SMART" id="SM00135">
    <property type="entry name" value="LY"/>
    <property type="match status" value="38"/>
</dbReference>
<feature type="signal peptide" evidence="17">
    <location>
        <begin position="1"/>
        <end position="25"/>
    </location>
</feature>
<feature type="repeat" description="LDL-receptor class B" evidence="15">
    <location>
        <begin position="1760"/>
        <end position="1802"/>
    </location>
</feature>
<feature type="repeat" description="LDL-receptor class B" evidence="15">
    <location>
        <begin position="3733"/>
        <end position="3775"/>
    </location>
</feature>
<evidence type="ECO:0000256" key="14">
    <source>
        <dbReference type="PROSITE-ProRule" id="PRU00124"/>
    </source>
</evidence>
<dbReference type="SUPFAM" id="SSF57184">
    <property type="entry name" value="Growth factor receptor domain"/>
    <property type="match status" value="3"/>
</dbReference>
<feature type="disulfide bond" evidence="14">
    <location>
        <begin position="3195"/>
        <end position="3207"/>
    </location>
</feature>
<dbReference type="Gene3D" id="2.10.25.10">
    <property type="entry name" value="Laminin"/>
    <property type="match status" value="7"/>
</dbReference>
<feature type="disulfide bond" evidence="13">
    <location>
        <begin position="3592"/>
        <end position="3602"/>
    </location>
</feature>
<feature type="disulfide bond" evidence="14">
    <location>
        <begin position="1101"/>
        <end position="1119"/>
    </location>
</feature>
<accession>A0A2B4SF45</accession>
<feature type="domain" description="EGF-like" evidence="18">
    <location>
        <begin position="3957"/>
        <end position="3992"/>
    </location>
</feature>
<proteinExistence type="predicted"/>
<feature type="repeat" description="LDL-receptor class B" evidence="15">
    <location>
        <begin position="2110"/>
        <end position="2153"/>
    </location>
</feature>
<dbReference type="GO" id="GO:0005509">
    <property type="term" value="F:calcium ion binding"/>
    <property type="evidence" value="ECO:0007669"/>
    <property type="project" value="InterPro"/>
</dbReference>
<comment type="caution">
    <text evidence="13">Lacks conserved residue(s) required for the propagation of feature annotation.</text>
</comment>
<feature type="disulfide bond" evidence="14">
    <location>
        <begin position="1175"/>
        <end position="1187"/>
    </location>
</feature>
<feature type="disulfide bond" evidence="14">
    <location>
        <begin position="1062"/>
        <end position="1080"/>
    </location>
</feature>
<feature type="disulfide bond" evidence="14">
    <location>
        <begin position="2605"/>
        <end position="2623"/>
    </location>
</feature>
<evidence type="ECO:0000256" key="1">
    <source>
        <dbReference type="ARBA" id="ARBA00004251"/>
    </source>
</evidence>
<evidence type="ECO:0000256" key="17">
    <source>
        <dbReference type="SAM" id="SignalP"/>
    </source>
</evidence>
<feature type="disulfide bond" evidence="14">
    <location>
        <begin position="3242"/>
        <end position="3260"/>
    </location>
</feature>
<dbReference type="Pfam" id="PF07645">
    <property type="entry name" value="EGF_CA"/>
    <property type="match status" value="3"/>
</dbReference>
<feature type="disulfide bond" evidence="14">
    <location>
        <begin position="3202"/>
        <end position="3220"/>
    </location>
</feature>
<feature type="disulfide bond" evidence="14">
    <location>
        <begin position="2598"/>
        <end position="2610"/>
    </location>
</feature>
<keyword evidence="19" id="KW-0449">Lipoprotein</keyword>
<dbReference type="GO" id="GO:0006898">
    <property type="term" value="P:receptor-mediated endocytosis"/>
    <property type="evidence" value="ECO:0007669"/>
    <property type="project" value="TreeGrafter"/>
</dbReference>
<feature type="disulfide bond" evidence="14">
    <location>
        <begin position="3306"/>
        <end position="3318"/>
    </location>
</feature>
<dbReference type="CDD" id="cd00112">
    <property type="entry name" value="LDLa"/>
    <property type="match status" value="27"/>
</dbReference>
<evidence type="ECO:0000256" key="8">
    <source>
        <dbReference type="ARBA" id="ARBA00022989"/>
    </source>
</evidence>
<feature type="disulfide bond" evidence="14">
    <location>
        <begin position="2839"/>
        <end position="2854"/>
    </location>
</feature>
<feature type="repeat" description="LDL-receptor class B" evidence="15">
    <location>
        <begin position="3776"/>
        <end position="3819"/>
    </location>
</feature>
<feature type="disulfide bond" evidence="14">
    <location>
        <begin position="3345"/>
        <end position="3357"/>
    </location>
</feature>
<comment type="subcellular location">
    <subcellularLocation>
        <location evidence="1">Cell membrane</location>
        <topology evidence="1">Single-pass type I membrane protein</topology>
    </subcellularLocation>
</comment>
<feature type="disulfide bond" evidence="14">
    <location>
        <begin position="2557"/>
        <end position="2569"/>
    </location>
</feature>
<feature type="disulfide bond" evidence="14">
    <location>
        <begin position="3352"/>
        <end position="3370"/>
    </location>
</feature>
<dbReference type="Gene3D" id="2.120.10.30">
    <property type="entry name" value="TolB, C-terminal domain"/>
    <property type="match status" value="8"/>
</dbReference>
<feature type="disulfide bond" evidence="14">
    <location>
        <begin position="1152"/>
        <end position="1167"/>
    </location>
</feature>
<feature type="repeat" description="LDL-receptor class B" evidence="15">
    <location>
        <begin position="2933"/>
        <end position="2976"/>
    </location>
</feature>
<dbReference type="Proteomes" id="UP000225706">
    <property type="component" value="Unassembled WGS sequence"/>
</dbReference>
<evidence type="ECO:0000256" key="9">
    <source>
        <dbReference type="ARBA" id="ARBA00023136"/>
    </source>
</evidence>
<feature type="repeat" description="LDL-receptor class B" evidence="15">
    <location>
        <begin position="835"/>
        <end position="876"/>
    </location>
</feature>
<organism evidence="19 20">
    <name type="scientific">Stylophora pistillata</name>
    <name type="common">Smooth cauliflower coral</name>
    <dbReference type="NCBI Taxonomy" id="50429"/>
    <lineage>
        <taxon>Eukaryota</taxon>
        <taxon>Metazoa</taxon>
        <taxon>Cnidaria</taxon>
        <taxon>Anthozoa</taxon>
        <taxon>Hexacorallia</taxon>
        <taxon>Scleractinia</taxon>
        <taxon>Astrocoeniina</taxon>
        <taxon>Pocilloporidae</taxon>
        <taxon>Stylophora</taxon>
    </lineage>
</organism>
<feature type="disulfide bond" evidence="13">
    <location>
        <begin position="309"/>
        <end position="319"/>
    </location>
</feature>
<feature type="repeat" description="LDL-receptor class B" evidence="15">
    <location>
        <begin position="3065"/>
        <end position="3107"/>
    </location>
</feature>
<dbReference type="PROSITE" id="PS51120">
    <property type="entry name" value="LDLRB"/>
    <property type="match status" value="21"/>
</dbReference>
<feature type="repeat" description="LDL-receptor class B" evidence="15">
    <location>
        <begin position="1583"/>
        <end position="1627"/>
    </location>
</feature>
<comment type="caution">
    <text evidence="19">The sequence shown here is derived from an EMBL/GenBank/DDBJ whole genome shotgun (WGS) entry which is preliminary data.</text>
</comment>
<dbReference type="PROSITE" id="PS00022">
    <property type="entry name" value="EGF_1"/>
    <property type="match status" value="2"/>
</dbReference>
<dbReference type="GO" id="GO:0042562">
    <property type="term" value="F:hormone binding"/>
    <property type="evidence" value="ECO:0007669"/>
    <property type="project" value="TreeGrafter"/>
</dbReference>
<dbReference type="SMART" id="SM00179">
    <property type="entry name" value="EGF_CA"/>
    <property type="match status" value="6"/>
</dbReference>
<feature type="disulfide bond" evidence="14">
    <location>
        <begin position="1133"/>
        <end position="1145"/>
    </location>
</feature>
<feature type="disulfide bond" evidence="14">
    <location>
        <begin position="3476"/>
        <end position="3494"/>
    </location>
</feature>
<feature type="repeat" description="LDL-receptor class B" evidence="15">
    <location>
        <begin position="1538"/>
        <end position="1582"/>
    </location>
</feature>
<evidence type="ECO:0000256" key="12">
    <source>
        <dbReference type="ARBA" id="ARBA00023180"/>
    </source>
</evidence>
<feature type="repeat" description="LDL-receptor class B" evidence="15">
    <location>
        <begin position="1803"/>
        <end position="1847"/>
    </location>
</feature>
<feature type="disulfide bond" evidence="13">
    <location>
        <begin position="3961"/>
        <end position="3971"/>
    </location>
</feature>
<feature type="repeat" description="LDL-receptor class B" evidence="15">
    <location>
        <begin position="1495"/>
        <end position="1537"/>
    </location>
</feature>
<keyword evidence="9 16" id="KW-0472">Membrane</keyword>
<dbReference type="InterPro" id="IPR023415">
    <property type="entry name" value="LDLR_class-A_CS"/>
</dbReference>
<dbReference type="SMART" id="SM00192">
    <property type="entry name" value="LDLa"/>
    <property type="match status" value="30"/>
</dbReference>
<feature type="disulfide bond" evidence="14">
    <location>
        <begin position="3488"/>
        <end position="3503"/>
    </location>
</feature>
<feature type="disulfide bond" evidence="14">
    <location>
        <begin position="126"/>
        <end position="141"/>
    </location>
</feature>
<feature type="disulfide bond" evidence="14">
    <location>
        <begin position="2644"/>
        <end position="2662"/>
    </location>
</feature>
<dbReference type="InterPro" id="IPR009030">
    <property type="entry name" value="Growth_fac_rcpt_cys_sf"/>
</dbReference>
<feature type="chain" id="PRO_5013242276" evidence="17">
    <location>
        <begin position="26"/>
        <end position="4278"/>
    </location>
</feature>
<feature type="disulfide bond" evidence="14">
    <location>
        <begin position="3517"/>
        <end position="3535"/>
    </location>
</feature>
<feature type="disulfide bond" evidence="14">
    <location>
        <begin position="3235"/>
        <end position="3247"/>
    </location>
</feature>
<dbReference type="SMART" id="SM00181">
    <property type="entry name" value="EGF"/>
    <property type="match status" value="20"/>
</dbReference>
<dbReference type="InterPro" id="IPR000033">
    <property type="entry name" value="LDLR_classB_rpt"/>
</dbReference>
<keyword evidence="6 17" id="KW-0732">Signal</keyword>
<feature type="disulfide bond" evidence="14">
    <location>
        <begin position="1222"/>
        <end position="1240"/>
    </location>
</feature>
<dbReference type="InterPro" id="IPR000152">
    <property type="entry name" value="EGF-type_Asp/Asn_hydroxyl_site"/>
</dbReference>
<feature type="disulfide bond" evidence="14">
    <location>
        <begin position="2637"/>
        <end position="2649"/>
    </location>
</feature>
<feature type="disulfide bond" evidence="14">
    <location>
        <begin position="47"/>
        <end position="62"/>
    </location>
</feature>
<dbReference type="InterPro" id="IPR000742">
    <property type="entry name" value="EGF"/>
</dbReference>
<dbReference type="PROSITE" id="PS01209">
    <property type="entry name" value="LDLRA_1"/>
    <property type="match status" value="17"/>
</dbReference>
<feature type="disulfide bond" evidence="14">
    <location>
        <begin position="196"/>
        <end position="214"/>
    </location>
</feature>
<feature type="disulfide bond" evidence="14">
    <location>
        <begin position="1140"/>
        <end position="1158"/>
    </location>
</feature>
<feature type="disulfide bond" evidence="14">
    <location>
        <begin position="2734"/>
        <end position="2746"/>
    </location>
</feature>
<dbReference type="Gene3D" id="4.10.400.10">
    <property type="entry name" value="Low-density Lipoprotein Receptor"/>
    <property type="match status" value="30"/>
</dbReference>
<feature type="disulfide bond" evidence="13">
    <location>
        <begin position="3982"/>
        <end position="3991"/>
    </location>
</feature>
<feature type="disulfide bond" evidence="14">
    <location>
        <begin position="2564"/>
        <end position="2582"/>
    </location>
</feature>
<feature type="repeat" description="LDL-receptor class B" evidence="15">
    <location>
        <begin position="3820"/>
        <end position="3863"/>
    </location>
</feature>
<feature type="disulfide bond" evidence="14">
    <location>
        <begin position="3510"/>
        <end position="3522"/>
    </location>
</feature>
<feature type="disulfide bond" evidence="13">
    <location>
        <begin position="4004"/>
        <end position="4014"/>
    </location>
</feature>
<keyword evidence="11 19" id="KW-0675">Receptor</keyword>
<feature type="domain" description="EGF-like" evidence="18">
    <location>
        <begin position="4000"/>
        <end position="4035"/>
    </location>
</feature>
<dbReference type="FunFam" id="2.10.25.10:FF:000009">
    <property type="entry name" value="Low-density lipoprotein receptor isoform 1"/>
    <property type="match status" value="3"/>
</dbReference>
<keyword evidence="20" id="KW-1185">Reference proteome</keyword>
<feature type="repeat" description="LDL-receptor class B" evidence="15">
    <location>
        <begin position="747"/>
        <end position="789"/>
    </location>
</feature>
<feature type="disulfide bond" evidence="14">
    <location>
        <begin position="2820"/>
        <end position="2832"/>
    </location>
</feature>
<evidence type="ECO:0000313" key="20">
    <source>
        <dbReference type="Proteomes" id="UP000225706"/>
    </source>
</evidence>
<evidence type="ECO:0000256" key="2">
    <source>
        <dbReference type="ARBA" id="ARBA00022475"/>
    </source>
</evidence>
<dbReference type="STRING" id="50429.A0A2B4SF45"/>
<keyword evidence="12" id="KW-0325">Glycoprotein</keyword>
<keyword evidence="3 13" id="KW-0245">EGF-like domain</keyword>
<dbReference type="PROSITE" id="PS01187">
    <property type="entry name" value="EGF_CA"/>
    <property type="match status" value="3"/>
</dbReference>
<dbReference type="PROSITE" id="PS00010">
    <property type="entry name" value="ASX_HYDROXYL"/>
    <property type="match status" value="3"/>
</dbReference>
<dbReference type="InterPro" id="IPR002172">
    <property type="entry name" value="LDrepeatLR_classA_rpt"/>
</dbReference>
<feature type="disulfide bond" evidence="14">
    <location>
        <begin position="3391"/>
        <end position="3409"/>
    </location>
</feature>
<feature type="disulfide bond" evidence="14">
    <location>
        <begin position="166"/>
        <end position="181"/>
    </location>
</feature>
<feature type="disulfide bond" evidence="14">
    <location>
        <begin position="1113"/>
        <end position="1128"/>
    </location>
</feature>
<feature type="disulfide bond" evidence="14">
    <location>
        <begin position="35"/>
        <end position="53"/>
    </location>
</feature>
<feature type="repeat" description="LDL-receptor class B" evidence="15">
    <location>
        <begin position="1718"/>
        <end position="1759"/>
    </location>
</feature>
<evidence type="ECO:0000256" key="7">
    <source>
        <dbReference type="ARBA" id="ARBA00022737"/>
    </source>
</evidence>
<feature type="disulfide bond" evidence="14">
    <location>
        <begin position="1094"/>
        <end position="1106"/>
    </location>
</feature>
<evidence type="ECO:0000259" key="18">
    <source>
        <dbReference type="PROSITE" id="PS50026"/>
    </source>
</evidence>
<dbReference type="EMBL" id="LSMT01000103">
    <property type="protein sequence ID" value="PFX27430.1"/>
    <property type="molecule type" value="Genomic_DNA"/>
</dbReference>
<feature type="disulfide bond" evidence="14">
    <location>
        <begin position="2827"/>
        <end position="2845"/>
    </location>
</feature>
<evidence type="ECO:0000256" key="16">
    <source>
        <dbReference type="SAM" id="Phobius"/>
    </source>
</evidence>
<dbReference type="FunFam" id="2.120.10.30:FF:000241">
    <property type="entry name" value="Low-density lipoprotein receptor-related protein 6"/>
    <property type="match status" value="6"/>
</dbReference>
<feature type="repeat" description="LDL-receptor class B" evidence="15">
    <location>
        <begin position="440"/>
        <end position="482"/>
    </location>
</feature>
<evidence type="ECO:0000256" key="6">
    <source>
        <dbReference type="ARBA" id="ARBA00022729"/>
    </source>
</evidence>
<dbReference type="CDD" id="cd00054">
    <property type="entry name" value="EGF_CA"/>
    <property type="match status" value="3"/>
</dbReference>
<evidence type="ECO:0000256" key="15">
    <source>
        <dbReference type="PROSITE-ProRule" id="PRU00461"/>
    </source>
</evidence>
<keyword evidence="10 13" id="KW-1015">Disulfide bond</keyword>
<dbReference type="PANTHER" id="PTHR22722:SF14">
    <property type="entry name" value="MEGALIN, ISOFORM A"/>
    <property type="match status" value="1"/>
</dbReference>
<sequence>MDFSRFAHYAVLVVVLSTCVQLAHGNGCHPSEFRCNDGSCIDKSWKCDEEPDCPDGSDEANCGLVTCSSLQFACNNRCIPKTWQCDDDIDCLGGEDEKDCWEGATCSSSQFQCADKTRCIPTRWQCDGDEECDDGSDEVDCANHTCASHDFSCENGKVCIPKEWRCDKDDDCGDMSDERGCEPTQNVCDEATEFRCSDGKCININWKCDGDRDCNDNSDEQNCGPVTCSSNQWQCIGTSHCLDFAQVCDGNDDCGDNSDEGPHCLSENCLKLKNCSQICKQTRIGAECFCRPGYSLYSDGISCNDMDECLVHGVCDHKCINTVGSYKCSCLDGYVYEPPRTCRPRGEEEAWLLLANRKSIRQVSLNGRNYKDVFSNLSRTVAIDFDVEKGNLYWSDVKDSAIYRANIVFHQDGEHLGEVEAVVKDGLADSNGIAVDWVAKNLYFVDSSAKRIFVCRLNGSYLLSLITTDLASPRGIAVDPRDGYLFWTDWGNHVIERAGMDGTNRKTVANTAVYWPNALTLDYPTRQVYWADAHLDYIGAMSYDGKGRRRVVGYPNVAHPFAITVFRNYLYFSDWTRHAVVKVEKFSGNDSTVFLANLRQPMDVHVYHSARQPPAANPCQDGKCDCEQLCLITPVPKRECICKCRTGYQLADDGRSCKKLETFLIFVRRTEIAGIPKEVNSSGDAILPPLGLGHAVAIDYDVKEQMIYFSDNRRDNISRVGRFDRKGEVLVKSVTSVSGMAVDWLGRNLYWTNVDKREVGVAKLNGSFKKVLFHEGVARPLAIVVHPLDGRMYWSDWITPAKIEVANMDGTGRQIFVQGGGLAWPNSLSVDHASRKLYWSDGRTDTIECVNLDGSDRKMVLRTTGHPLGLDVHNGFVYWTDWNSIRSAKIGNPSSEAVLRSGLEGLLEIRVYDSMRQTGSSPCSIGSDGCSHLCLLRPGGYTCACPYGMHLEYGSNKTCIVSESISPTPQCPANKFACHDGACIPNNWKCDGEFDCLDHSDETHFAECPGVSCKDNQFRCLNSGKCIPENWYCDGDNDCGAVDRSDESNCSLSACTKGQFRCGNGKCVPVSWRCDGLNDCVDGSDEMKCENQSCPEQDFSCASGECVPSDWRCDGDDDCGDNSDEQSCPPRQCTQREFRCLNGQCVSGSWRCDGANDCQDGTDEAGCPTVEPNGCGADKFLCDNSQCIPKRYVCDLDDDCGDDSDELSNCSISTCAPDELTCNNQRCVRRDWVCDGENDCGDMTDEHDCRESMGHFTVVYLVAKPLIWSEAEGDLVVIETTVTPTPCSPSQRQCLNSSVCLDEKKFCDGREDCPDGSDEEVGCVLTGCQEENGGCSQVCNHLPEGIFCSCHEGFSLDDDDVTCLDVDECDNPSSCSQQCFNDRGSFWCKCVEGYKLGSDLKRCKADDNIPPYLYFSTRRQVRKIDVRHGSSYLTVLDGLSNTIGLDFDWSEQRLYFSDVTKDKIIRCYLNGSECEDVITTGLSMTEGLAVDWIGRHLYWTDMHTHQIEVSDLEGKWRMVLISDDLKSPRGIAVDPRDGLLFWSDWGSAKSRIERANMDGSFRQVIVSTSIEWPNGITIDVANRRLYWIDARLDYIAFCSYNGSQRYTVLRDAGKIRHPFSIALFEDALYWSDWSDKQVKQGNKFHGGNTTLIHAAGFRPMDLHVVHPLQQPQEEVFLLYVKTNRISGISLKPSITKDQMLPVRQLKTAVGVDFSVEEQYVFWSDISADSISRVFVNGSGRETIIDGFGQTEGIAYDWTAKNIFWTDQGKKAIGVARQDGSYQKILLSSGLAKPRAIVVHPSMGLLFWTDWDDKDPRIERAFMDGSKRTRLKNSGLKYPNGLAIDFSSNRLYWCDAGKDNTNIGSISFDGTSTKIHYANLHQPFGLVIYKDEIFWTDWQKQSIYRGPKNSRRKTVLKKDTERGYGVRVFAKENQPGTSGCSVNNGNCTQLCLPIESMEVTCACAVGYALAADGKTCESVDTFLIFSTSTEIQGAPLDPKSETEVMQPLGVLRNCFAIDFHFNSSMIFYADDRTNTIGQVSRVGTFKKDIINSGLRRPQGLAVDWVAGNMFWTDSGNNVVEVSRLDGTFRTVVISSDYTTKPRAIAVYPAKGLLFWTDHDVVDKLHKSAMDGSDRRTLPANMGKGIVGITIDYEEDKVYYVEDFLNAVWRMDLDGGNIAPVIGSSMDQPYGITVHDQFVYWTNWKRKSVFRANKHNATEATVTRSQLNGLRDVRVFSPKRQSPGGPCANNGGCAELCLAVSSSRKSGRRKIEFKAASPLSRPPSYSTISRRRSNIVAFDFDYDSNLIYFADASRKDIKALFLNGTGVQVVLKDVTTKAIALDWITKVLYWIEDSNKHIVKAHVNSSNRKIVVANAGVTLFPLMVLPCQRLLVWSAASEIKSANTDGTNVQTLVNSPTKPRTSMTFDYSQERLFWVDTSSVVNSVFLNGTSRRREFPLSPHALFLGVHGEFLYWVDEMRSLKRADKYTAGESFVLATLSFSPTGMLLFAKERQNCTVNPCLNGGGCSHTCTVEKGQRVCSCPEGLILKEGFQCVNISVVCRGRHFACSNGKCLLDSLVCNMKDDCGDGSDELSVLCAQRQCRSNEFRCTSGQCVLSAWKCDFERDCTDGSDEKNCPKKECATHRFTCANGHCINFDWKCDGDNDCGDFSDETGCPPVTCPPGKAKCGNANVCIDSSWLCDGDYDCENHWDESEVCDGEDDCGDGSDEGLCKKNNQTCQSQQFTCRNGRCVTMKFVCDGEDDCEDGSDESTDDLHCDDHTCDPTEFKCENTSRCVMMSYVCDGDNDCGDASDEHPNEGCVPRNCKPSQFRCKNAVCVQKAWLCDGENDCGDNSDEENCQNHTCNEKQFTCHYKCACARGYSLHGLRTCKRDDIAVKPYLAFLLRHEIRKLADEGSWEGEILRKVQNAVAIDFDWLEQRIYWTEGQAPPRLNRAFLNGTGAEVVLAVGLSNVEGLAVDWVGRNVYLMDRIQDKIFVATLEGRYMKSLVSEGLQEPRAVVVDPSDGYLYYSDWGKKPHIGKCGMDGSGCRRLVTSKFIGWPNGLTLCHITRRLFWVDAKLDMVESCDRDGGNRVQLSRLYAPHPFSISVFEDFVYWTDWMTMAIHRAHRLTGLQHPVLLNSSHRLMGLKVIHPVRQPPLANPCTNTSCSGLCLLKPGGGYSCACPDNYHLANDGKTCLDNCTNSDFICANNMCIPRLWRCDGDDDCGDNSDEPPSCPPRHCSPGMFQCDNATCVSVIALCDGHKDCLNGADEESCACNASRKCIPKLWTCDGDADCSDGSDESIDVCEGHYCEAGSFQCRNKHCISYDWRCDGEKDCNDGADEENCPTRTCSNTEFRCNSGRCINNDWVCDGDDDCNDASDERDCSGRSCRGGQLSCSNGDCIMKEWKCDGQRDCDDASDERGCPARYPGGRHCPMQTFTCDNMVCVHKTWVCDGEDDCGDGSDEAEQLCLAHSCLHTQFRCENNVCISKWQVCDGLTQCRDGSDERSCTAVTVGCNSTQFKCANRKCIPNGFVCDSKDDCGDASDEKYCGGRHKSCGDTNGGCEQNCTLVDGGVVCFCWHGFELSMDTRKCVDMDECQTFGACSQQCLNTRGSYKCQCDQGYVSDGVDGKECKATGKPPSLLFPSGGDIRHMGLEDTNMRPYGTIAFSQGSVGAMAVWWKERLVYWTDLRKGTIKRARVPELNHRTARAVPRKTKQEIQDLYVPVGRAEGLAVDWLSGNIYWTDTKKRVIEVASKDGYYRYTLFSGRMNMPHALVLDPPAGRMYWSELGYKPAIYTALMEGGNRIVLVQDRIKWPVGLALDVPAKRIYWCDSKTRRVESVNLDGLDRKLVRRFTSSDIPVTIALHENFVYVTVQAGKLYKLNKFGQGPLTVLVHGLKRPVGLVVLQKQQQHVPRDFVNNCAVGKNKCSHLCLSSRQKPVCVCPTGDPGKSGDCQTGIKPPRPPPVCWLGLCGKGTCVNIRNNATCQCPTGSTGSRCEISLTPTMAPQLCTLKCLNGGICVIDEGKPICKCLPRTMGELCEVTCALFSCSHGGTCIVEDGHFACRCREGYRYVGNKICAVDPCVEGNDDKKLCGDLECVVNNSTNEAMCRCANGILAKSCGKPKVLGRVENVVPAQIIVPVVMVSLVLIVVLTIFFCLRRGAAKKAEYSGMAVQVGNPSFLYEEMLHDENSTNPDVDDGQDKGTTFSNPVYESVYRSETSLGSEVFREKNLPNVEFRRSKADFSNPVYEALLSHNTSRKPGSVFWGSAESVNGEASGDLTEPDC</sequence>
<feature type="repeat" description="LDL-receptor class B" evidence="15">
    <location>
        <begin position="2066"/>
        <end position="2109"/>
    </location>
</feature>
<feature type="disulfide bond" evidence="14">
    <location>
        <begin position="2656"/>
        <end position="2671"/>
    </location>
</feature>
<feature type="disulfide bond" evidence="14">
    <location>
        <begin position="3403"/>
        <end position="3418"/>
    </location>
</feature>
<feature type="disulfide bond" evidence="13">
    <location>
        <begin position="4025"/>
        <end position="4034"/>
    </location>
</feature>
<feature type="transmembrane region" description="Helical" evidence="16">
    <location>
        <begin position="4131"/>
        <end position="4152"/>
    </location>
</feature>
<feature type="repeat" description="LDL-receptor class B" evidence="15">
    <location>
        <begin position="483"/>
        <end position="525"/>
    </location>
</feature>
<feature type="disulfide bond" evidence="14">
    <location>
        <begin position="1074"/>
        <end position="1089"/>
    </location>
</feature>
<evidence type="ECO:0000256" key="3">
    <source>
        <dbReference type="ARBA" id="ARBA00022536"/>
    </source>
</evidence>
<dbReference type="PROSITE" id="PS01186">
    <property type="entry name" value="EGF_2"/>
    <property type="match status" value="3"/>
</dbReference>
<dbReference type="InterPro" id="IPR036055">
    <property type="entry name" value="LDL_receptor-like_sf"/>
</dbReference>
<feature type="disulfide bond" evidence="14">
    <location>
        <begin position="3469"/>
        <end position="3481"/>
    </location>
</feature>
<feature type="disulfide bond" evidence="14">
    <location>
        <begin position="3435"/>
        <end position="3453"/>
    </location>
</feature>
<feature type="domain" description="EGF-like" evidence="18">
    <location>
        <begin position="3588"/>
        <end position="3628"/>
    </location>
</feature>
<dbReference type="InterPro" id="IPR001881">
    <property type="entry name" value="EGF-like_Ca-bd_dom"/>
</dbReference>
<feature type="disulfide bond" evidence="14">
    <location>
        <begin position="3529"/>
        <end position="3544"/>
    </location>
</feature>
<dbReference type="SUPFAM" id="SSF63825">
    <property type="entry name" value="YWTD domain"/>
    <property type="match status" value="8"/>
</dbReference>
<feature type="disulfide bond" evidence="14">
    <location>
        <begin position="208"/>
        <end position="223"/>
    </location>
</feature>
<evidence type="ECO:0000313" key="19">
    <source>
        <dbReference type="EMBL" id="PFX27430.1"/>
    </source>
</evidence>
<dbReference type="Pfam" id="PF00058">
    <property type="entry name" value="Ldl_recept_b"/>
    <property type="match status" value="13"/>
</dbReference>
<feature type="disulfide bond" evidence="14">
    <location>
        <begin position="1182"/>
        <end position="1200"/>
    </location>
</feature>